<evidence type="ECO:0000256" key="1">
    <source>
        <dbReference type="SAM" id="Phobius"/>
    </source>
</evidence>
<sequence>MNVYKIKYNLLRLVRFRLLGIIISTLCWGSSVLKALPVDGLYALWGGFVVSSITNLIIGWPIIRRRKLLKLIYRRYINEGNSLISFWIWFVIGWVDRILKRDNQHFTFLGFHFLLIHFMITFG</sequence>
<evidence type="ECO:0000313" key="2">
    <source>
        <dbReference type="EMBL" id="EKY20707.1"/>
    </source>
</evidence>
<reference evidence="2 3" key="1">
    <citation type="submission" date="2012-05" db="EMBL/GenBank/DDBJ databases">
        <authorList>
            <person name="Weinstock G."/>
            <person name="Sodergren E."/>
            <person name="Lobos E.A."/>
            <person name="Fulton L."/>
            <person name="Fulton R."/>
            <person name="Courtney L."/>
            <person name="Fronick C."/>
            <person name="O'Laughlin M."/>
            <person name="Godfrey J."/>
            <person name="Wilson R.M."/>
            <person name="Miner T."/>
            <person name="Farmer C."/>
            <person name="Delehaunty K."/>
            <person name="Cordes M."/>
            <person name="Minx P."/>
            <person name="Tomlinson C."/>
            <person name="Chen J."/>
            <person name="Wollam A."/>
            <person name="Pepin K.H."/>
            <person name="Bhonagiri V."/>
            <person name="Zhang X."/>
            <person name="Suruliraj S."/>
            <person name="Warren W."/>
            <person name="Mitreva M."/>
            <person name="Mardis E.R."/>
            <person name="Wilson R.K."/>
        </authorList>
    </citation>
    <scope>NUCLEOTIDE SEQUENCE [LARGE SCALE GENOMIC DNA]</scope>
    <source>
        <strain evidence="2 3">KON</strain>
    </source>
</reference>
<keyword evidence="1" id="KW-0812">Transmembrane</keyword>
<keyword evidence="1" id="KW-0472">Membrane</keyword>
<name>A0ABN0IM03_9FIRM</name>
<feature type="transmembrane region" description="Helical" evidence="1">
    <location>
        <begin position="83"/>
        <end position="99"/>
    </location>
</feature>
<organism evidence="2 3">
    <name type="scientific">Veillonella atypica KON</name>
    <dbReference type="NCBI Taxonomy" id="1128111"/>
    <lineage>
        <taxon>Bacteria</taxon>
        <taxon>Bacillati</taxon>
        <taxon>Bacillota</taxon>
        <taxon>Negativicutes</taxon>
        <taxon>Veillonellales</taxon>
        <taxon>Veillonellaceae</taxon>
        <taxon>Veillonella</taxon>
    </lineage>
</organism>
<accession>A0ABN0IM03</accession>
<comment type="caution">
    <text evidence="2">The sequence shown here is derived from an EMBL/GenBank/DDBJ whole genome shotgun (WGS) entry which is preliminary data.</text>
</comment>
<keyword evidence="3" id="KW-1185">Reference proteome</keyword>
<feature type="transmembrane region" description="Helical" evidence="1">
    <location>
        <begin position="42"/>
        <end position="63"/>
    </location>
</feature>
<feature type="transmembrane region" description="Helical" evidence="1">
    <location>
        <begin position="105"/>
        <end position="122"/>
    </location>
</feature>
<evidence type="ECO:0000313" key="3">
    <source>
        <dbReference type="Proteomes" id="UP000010412"/>
    </source>
</evidence>
<dbReference type="EMBL" id="AMEX01000007">
    <property type="protein sequence ID" value="EKY20707.1"/>
    <property type="molecule type" value="Genomic_DNA"/>
</dbReference>
<feature type="transmembrane region" description="Helical" evidence="1">
    <location>
        <begin position="16"/>
        <end position="36"/>
    </location>
</feature>
<protein>
    <submittedName>
        <fullName evidence="2">Uncharacterized protein</fullName>
    </submittedName>
</protein>
<gene>
    <name evidence="2" type="ORF">HMPREF0870_00427</name>
</gene>
<keyword evidence="1" id="KW-1133">Transmembrane helix</keyword>
<dbReference type="Proteomes" id="UP000010412">
    <property type="component" value="Unassembled WGS sequence"/>
</dbReference>
<proteinExistence type="predicted"/>